<dbReference type="RefSeq" id="WP_190154086.1">
    <property type="nucleotide sequence ID" value="NZ_BMTL01000054.1"/>
</dbReference>
<dbReference type="EMBL" id="BMTL01000054">
    <property type="protein sequence ID" value="GGS28099.1"/>
    <property type="molecule type" value="Genomic_DNA"/>
</dbReference>
<reference evidence="2" key="2">
    <citation type="submission" date="2020-09" db="EMBL/GenBank/DDBJ databases">
        <authorList>
            <person name="Sun Q."/>
            <person name="Ohkuma M."/>
        </authorList>
    </citation>
    <scope>NUCLEOTIDE SEQUENCE</scope>
    <source>
        <strain evidence="2">JCM 4386</strain>
    </source>
</reference>
<dbReference type="InterPro" id="IPR025948">
    <property type="entry name" value="HTH-like_dom"/>
</dbReference>
<dbReference type="PANTHER" id="PTHR46889">
    <property type="entry name" value="TRANSPOSASE INSF FOR INSERTION SEQUENCE IS3B-RELATED"/>
    <property type="match status" value="1"/>
</dbReference>
<dbReference type="PANTHER" id="PTHR46889:SF4">
    <property type="entry name" value="TRANSPOSASE INSO FOR INSERTION SEQUENCE ELEMENT IS911B-RELATED"/>
    <property type="match status" value="1"/>
</dbReference>
<organism evidence="2 3">
    <name type="scientific">Streptomyces humidus</name>
    <dbReference type="NCBI Taxonomy" id="52259"/>
    <lineage>
        <taxon>Bacteria</taxon>
        <taxon>Bacillati</taxon>
        <taxon>Actinomycetota</taxon>
        <taxon>Actinomycetes</taxon>
        <taxon>Kitasatosporales</taxon>
        <taxon>Streptomycetaceae</taxon>
        <taxon>Streptomyces</taxon>
    </lineage>
</organism>
<dbReference type="InterPro" id="IPR009057">
    <property type="entry name" value="Homeodomain-like_sf"/>
</dbReference>
<keyword evidence="3" id="KW-1185">Reference proteome</keyword>
<evidence type="ECO:0000313" key="3">
    <source>
        <dbReference type="Proteomes" id="UP000606194"/>
    </source>
</evidence>
<accession>A0A918LBT5</accession>
<dbReference type="SUPFAM" id="SSF46689">
    <property type="entry name" value="Homeodomain-like"/>
    <property type="match status" value="1"/>
</dbReference>
<dbReference type="PROSITE" id="PS51257">
    <property type="entry name" value="PROKAR_LIPOPROTEIN"/>
    <property type="match status" value="1"/>
</dbReference>
<sequence length="158" mass="17740">MQAIRGLVGEVAEADPAVAVGVISSCKAEQKIPHRVACRALGVSESWFYKWRDRAPTAREERRQRLAEEIEEVFHRSGGTYGSPKVFIELVRRGWRVSVNTVAKLMAELGLAGRKIRRRRWVCKASGPVSHPAVTERHRFLRCQVRAPGRPVADASSR</sequence>
<name>A0A918LBT5_9ACTN</name>
<comment type="caution">
    <text evidence="2">The sequence shown here is derived from an EMBL/GenBank/DDBJ whole genome shotgun (WGS) entry which is preliminary data.</text>
</comment>
<evidence type="ECO:0000259" key="1">
    <source>
        <dbReference type="Pfam" id="PF13276"/>
    </source>
</evidence>
<dbReference type="Proteomes" id="UP000606194">
    <property type="component" value="Unassembled WGS sequence"/>
</dbReference>
<gene>
    <name evidence="2" type="ORF">GCM10010269_78410</name>
</gene>
<feature type="domain" description="HTH-like" evidence="1">
    <location>
        <begin position="61"/>
        <end position="120"/>
    </location>
</feature>
<evidence type="ECO:0000313" key="2">
    <source>
        <dbReference type="EMBL" id="GGS28099.1"/>
    </source>
</evidence>
<dbReference type="AlphaFoldDB" id="A0A918LBT5"/>
<proteinExistence type="predicted"/>
<dbReference type="Pfam" id="PF13276">
    <property type="entry name" value="HTH_21"/>
    <property type="match status" value="1"/>
</dbReference>
<dbReference type="InterPro" id="IPR050900">
    <property type="entry name" value="Transposase_IS3/IS150/IS904"/>
</dbReference>
<reference evidence="2" key="1">
    <citation type="journal article" date="2014" name="Int. J. Syst. Evol. Microbiol.">
        <title>Complete genome sequence of Corynebacterium casei LMG S-19264T (=DSM 44701T), isolated from a smear-ripened cheese.</title>
        <authorList>
            <consortium name="US DOE Joint Genome Institute (JGI-PGF)"/>
            <person name="Walter F."/>
            <person name="Albersmeier A."/>
            <person name="Kalinowski J."/>
            <person name="Ruckert C."/>
        </authorList>
    </citation>
    <scope>NUCLEOTIDE SEQUENCE</scope>
    <source>
        <strain evidence="2">JCM 4386</strain>
    </source>
</reference>
<protein>
    <recommendedName>
        <fullName evidence="1">HTH-like domain-containing protein</fullName>
    </recommendedName>
</protein>